<accession>A0ABU8D5Y5</accession>
<organism evidence="1 2">
    <name type="scientific">Lysobacter firmicutimachus</name>
    <dbReference type="NCBI Taxonomy" id="1792846"/>
    <lineage>
        <taxon>Bacteria</taxon>
        <taxon>Pseudomonadati</taxon>
        <taxon>Pseudomonadota</taxon>
        <taxon>Gammaproteobacteria</taxon>
        <taxon>Lysobacterales</taxon>
        <taxon>Lysobacteraceae</taxon>
        <taxon>Lysobacter</taxon>
    </lineage>
</organism>
<gene>
    <name evidence="1" type="ORF">V2J18_17365</name>
</gene>
<sequence>MSTDQITINFGDEHDDALRDALRAVFIENQAILLDASWGMGGSQQLETLKVRLGEVLVTIESETYIGLTITGPTSTVEMLVEEARAKLNYSQHH</sequence>
<dbReference type="EMBL" id="JBANDL010000002">
    <property type="protein sequence ID" value="MEI2456433.1"/>
    <property type="molecule type" value="Genomic_DNA"/>
</dbReference>
<evidence type="ECO:0008006" key="3">
    <source>
        <dbReference type="Google" id="ProtNLM"/>
    </source>
</evidence>
<proteinExistence type="predicted"/>
<comment type="caution">
    <text evidence="1">The sequence shown here is derived from an EMBL/GenBank/DDBJ whole genome shotgun (WGS) entry which is preliminary data.</text>
</comment>
<reference evidence="1 2" key="1">
    <citation type="submission" date="2024-02" db="EMBL/GenBank/DDBJ databases">
        <title>Lysobacter Genome Sequencing and Mining.</title>
        <authorList>
            <person name="Bierman J."/>
            <person name="Walker M.C."/>
        </authorList>
    </citation>
    <scope>NUCLEOTIDE SEQUENCE [LARGE SCALE GENOMIC DNA]</scope>
    <source>
        <strain evidence="1 2">PB6250</strain>
    </source>
</reference>
<protein>
    <recommendedName>
        <fullName evidence="3">Polyhydroxyalkanoic acid system protein</fullName>
    </recommendedName>
</protein>
<evidence type="ECO:0000313" key="1">
    <source>
        <dbReference type="EMBL" id="MEI2456433.1"/>
    </source>
</evidence>
<keyword evidence="2" id="KW-1185">Reference proteome</keyword>
<dbReference type="RefSeq" id="WP_336132444.1">
    <property type="nucleotide sequence ID" value="NZ_JBANDL010000002.1"/>
</dbReference>
<name>A0ABU8D5Y5_9GAMM</name>
<evidence type="ECO:0000313" key="2">
    <source>
        <dbReference type="Proteomes" id="UP001387215"/>
    </source>
</evidence>
<dbReference type="Proteomes" id="UP001387215">
    <property type="component" value="Unassembled WGS sequence"/>
</dbReference>